<dbReference type="EMBL" id="FOSB01000001">
    <property type="protein sequence ID" value="SFJ25884.1"/>
    <property type="molecule type" value="Genomic_DNA"/>
</dbReference>
<keyword evidence="3" id="KW-1185">Reference proteome</keyword>
<protein>
    <submittedName>
        <fullName evidence="2">Uncharacterized protein</fullName>
    </submittedName>
</protein>
<gene>
    <name evidence="2" type="ORF">SAMN04487936_101460</name>
</gene>
<feature type="region of interest" description="Disordered" evidence="1">
    <location>
        <begin position="50"/>
        <end position="80"/>
    </location>
</feature>
<sequence length="129" mass="14852">MNVPSFMFSFCIRCLYIEFLLEVDALKKYFPFLMLLFIFLFAGYLDSHDSTSLEPSNLPGSVDTDDTETSSSEGNSPSTTWELGMILEGTKIVDGTKVETYREYEVYKDENGNIVKRVPTSNYNYLRYE</sequence>
<proteinExistence type="predicted"/>
<reference evidence="3" key="1">
    <citation type="submission" date="2016-10" db="EMBL/GenBank/DDBJ databases">
        <authorList>
            <person name="Varghese N."/>
            <person name="Submissions S."/>
        </authorList>
    </citation>
    <scope>NUCLEOTIDE SEQUENCE [LARGE SCALE GENOMIC DNA]</scope>
    <source>
        <strain evidence="3">CGMCC 1.3704</strain>
    </source>
</reference>
<accession>A0A1I3PVL6</accession>
<dbReference type="AlphaFoldDB" id="A0A1I3PVL6"/>
<evidence type="ECO:0000256" key="1">
    <source>
        <dbReference type="SAM" id="MobiDB-lite"/>
    </source>
</evidence>
<dbReference type="Proteomes" id="UP000183557">
    <property type="component" value="Unassembled WGS sequence"/>
</dbReference>
<evidence type="ECO:0000313" key="2">
    <source>
        <dbReference type="EMBL" id="SFJ25884.1"/>
    </source>
</evidence>
<name>A0A1I3PVL6_HALDA</name>
<evidence type="ECO:0000313" key="3">
    <source>
        <dbReference type="Proteomes" id="UP000183557"/>
    </source>
</evidence>
<organism evidence="2 3">
    <name type="scientific">Halobacillus dabanensis</name>
    <dbReference type="NCBI Taxonomy" id="240302"/>
    <lineage>
        <taxon>Bacteria</taxon>
        <taxon>Bacillati</taxon>
        <taxon>Bacillota</taxon>
        <taxon>Bacilli</taxon>
        <taxon>Bacillales</taxon>
        <taxon>Bacillaceae</taxon>
        <taxon>Halobacillus</taxon>
    </lineage>
</organism>